<sequence>MDSPDTNRRLWTAYDNDQWNLLTKTKEKLAKREMYFKSSTIDFIVQGIPQTVSETLMENSDKRSRFTDRTIGSVGKYYMIISTMVIGRNPPSLHWVTTLSDPDLSSTTYDHNAVPEESYESLGRMEEDR</sequence>
<dbReference type="AlphaFoldDB" id="A0AAD4GCC8"/>
<evidence type="ECO:0000313" key="3">
    <source>
        <dbReference type="Proteomes" id="UP001194468"/>
    </source>
</evidence>
<dbReference type="EMBL" id="WHUW01000023">
    <property type="protein sequence ID" value="KAF8435959.1"/>
    <property type="molecule type" value="Genomic_DNA"/>
</dbReference>
<evidence type="ECO:0000256" key="1">
    <source>
        <dbReference type="SAM" id="MobiDB-lite"/>
    </source>
</evidence>
<comment type="caution">
    <text evidence="2">The sequence shown here is derived from an EMBL/GenBank/DDBJ whole genome shotgun (WGS) entry which is preliminary data.</text>
</comment>
<protein>
    <submittedName>
        <fullName evidence="2">Uncharacterized protein</fullName>
    </submittedName>
</protein>
<keyword evidence="3" id="KW-1185">Reference proteome</keyword>
<reference evidence="2" key="1">
    <citation type="submission" date="2019-10" db="EMBL/GenBank/DDBJ databases">
        <authorList>
            <consortium name="DOE Joint Genome Institute"/>
            <person name="Kuo A."/>
            <person name="Miyauchi S."/>
            <person name="Kiss E."/>
            <person name="Drula E."/>
            <person name="Kohler A."/>
            <person name="Sanchez-Garcia M."/>
            <person name="Andreopoulos B."/>
            <person name="Barry K.W."/>
            <person name="Bonito G."/>
            <person name="Buee M."/>
            <person name="Carver A."/>
            <person name="Chen C."/>
            <person name="Cichocki N."/>
            <person name="Clum A."/>
            <person name="Culley D."/>
            <person name="Crous P.W."/>
            <person name="Fauchery L."/>
            <person name="Girlanda M."/>
            <person name="Hayes R."/>
            <person name="Keri Z."/>
            <person name="LaButti K."/>
            <person name="Lipzen A."/>
            <person name="Lombard V."/>
            <person name="Magnuson J."/>
            <person name="Maillard F."/>
            <person name="Morin E."/>
            <person name="Murat C."/>
            <person name="Nolan M."/>
            <person name="Ohm R."/>
            <person name="Pangilinan J."/>
            <person name="Pereira M."/>
            <person name="Perotto S."/>
            <person name="Peter M."/>
            <person name="Riley R."/>
            <person name="Sitrit Y."/>
            <person name="Stielow B."/>
            <person name="Szollosi G."/>
            <person name="Zifcakova L."/>
            <person name="Stursova M."/>
            <person name="Spatafora J.W."/>
            <person name="Tedersoo L."/>
            <person name="Vaario L.-M."/>
            <person name="Yamada A."/>
            <person name="Yan M."/>
            <person name="Wang P."/>
            <person name="Xu J."/>
            <person name="Bruns T."/>
            <person name="Baldrian P."/>
            <person name="Vilgalys R."/>
            <person name="Henrissat B."/>
            <person name="Grigoriev I.V."/>
            <person name="Hibbett D."/>
            <person name="Nagy L.G."/>
            <person name="Martin F.M."/>
        </authorList>
    </citation>
    <scope>NUCLEOTIDE SEQUENCE</scope>
    <source>
        <strain evidence="2">BED1</strain>
    </source>
</reference>
<reference evidence="2" key="2">
    <citation type="journal article" date="2020" name="Nat. Commun.">
        <title>Large-scale genome sequencing of mycorrhizal fungi provides insights into the early evolution of symbiotic traits.</title>
        <authorList>
            <person name="Miyauchi S."/>
            <person name="Kiss E."/>
            <person name="Kuo A."/>
            <person name="Drula E."/>
            <person name="Kohler A."/>
            <person name="Sanchez-Garcia M."/>
            <person name="Morin E."/>
            <person name="Andreopoulos B."/>
            <person name="Barry K.W."/>
            <person name="Bonito G."/>
            <person name="Buee M."/>
            <person name="Carver A."/>
            <person name="Chen C."/>
            <person name="Cichocki N."/>
            <person name="Clum A."/>
            <person name="Culley D."/>
            <person name="Crous P.W."/>
            <person name="Fauchery L."/>
            <person name="Girlanda M."/>
            <person name="Hayes R.D."/>
            <person name="Keri Z."/>
            <person name="LaButti K."/>
            <person name="Lipzen A."/>
            <person name="Lombard V."/>
            <person name="Magnuson J."/>
            <person name="Maillard F."/>
            <person name="Murat C."/>
            <person name="Nolan M."/>
            <person name="Ohm R.A."/>
            <person name="Pangilinan J."/>
            <person name="Pereira M.F."/>
            <person name="Perotto S."/>
            <person name="Peter M."/>
            <person name="Pfister S."/>
            <person name="Riley R."/>
            <person name="Sitrit Y."/>
            <person name="Stielow J.B."/>
            <person name="Szollosi G."/>
            <person name="Zifcakova L."/>
            <person name="Stursova M."/>
            <person name="Spatafora J.W."/>
            <person name="Tedersoo L."/>
            <person name="Vaario L.M."/>
            <person name="Yamada A."/>
            <person name="Yan M."/>
            <person name="Wang P."/>
            <person name="Xu J."/>
            <person name="Bruns T."/>
            <person name="Baldrian P."/>
            <person name="Vilgalys R."/>
            <person name="Dunand C."/>
            <person name="Henrissat B."/>
            <person name="Grigoriev I.V."/>
            <person name="Hibbett D."/>
            <person name="Nagy L.G."/>
            <person name="Martin F.M."/>
        </authorList>
    </citation>
    <scope>NUCLEOTIDE SEQUENCE</scope>
    <source>
        <strain evidence="2">BED1</strain>
    </source>
</reference>
<evidence type="ECO:0000313" key="2">
    <source>
        <dbReference type="EMBL" id="KAF8435959.1"/>
    </source>
</evidence>
<dbReference type="Proteomes" id="UP001194468">
    <property type="component" value="Unassembled WGS sequence"/>
</dbReference>
<proteinExistence type="predicted"/>
<organism evidence="2 3">
    <name type="scientific">Boletus edulis BED1</name>
    <dbReference type="NCBI Taxonomy" id="1328754"/>
    <lineage>
        <taxon>Eukaryota</taxon>
        <taxon>Fungi</taxon>
        <taxon>Dikarya</taxon>
        <taxon>Basidiomycota</taxon>
        <taxon>Agaricomycotina</taxon>
        <taxon>Agaricomycetes</taxon>
        <taxon>Agaricomycetidae</taxon>
        <taxon>Boletales</taxon>
        <taxon>Boletineae</taxon>
        <taxon>Boletaceae</taxon>
        <taxon>Boletoideae</taxon>
        <taxon>Boletus</taxon>
    </lineage>
</organism>
<accession>A0AAD4GCC8</accession>
<name>A0AAD4GCC8_BOLED</name>
<gene>
    <name evidence="2" type="ORF">L210DRAFT_3505951</name>
</gene>
<feature type="region of interest" description="Disordered" evidence="1">
    <location>
        <begin position="105"/>
        <end position="129"/>
    </location>
</feature>